<dbReference type="InterPro" id="IPR019049">
    <property type="entry name" value="Nucleoporin_prot_Ndc1/Nup"/>
</dbReference>
<proteinExistence type="inferred from homology"/>
<evidence type="ECO:0000256" key="4">
    <source>
        <dbReference type="ARBA" id="ARBA00022448"/>
    </source>
</evidence>
<dbReference type="EMBL" id="BNCP01000078">
    <property type="protein sequence ID" value="GIL92479.1"/>
    <property type="molecule type" value="Genomic_DNA"/>
</dbReference>
<organism evidence="14 16">
    <name type="scientific">Volvox reticuliferus</name>
    <dbReference type="NCBI Taxonomy" id="1737510"/>
    <lineage>
        <taxon>Eukaryota</taxon>
        <taxon>Viridiplantae</taxon>
        <taxon>Chlorophyta</taxon>
        <taxon>core chlorophytes</taxon>
        <taxon>Chlorophyceae</taxon>
        <taxon>CS clade</taxon>
        <taxon>Chlamydomonadales</taxon>
        <taxon>Volvocaceae</taxon>
        <taxon>Volvox</taxon>
    </lineage>
</organism>
<keyword evidence="8 13" id="KW-1133">Transmembrane helix</keyword>
<feature type="transmembrane region" description="Helical" evidence="13">
    <location>
        <begin position="54"/>
        <end position="75"/>
    </location>
</feature>
<keyword evidence="7" id="KW-0653">Protein transport</keyword>
<dbReference type="GO" id="GO:0006999">
    <property type="term" value="P:nuclear pore organization"/>
    <property type="evidence" value="ECO:0007669"/>
    <property type="project" value="TreeGrafter"/>
</dbReference>
<evidence type="ECO:0000256" key="10">
    <source>
        <dbReference type="ARBA" id="ARBA00023132"/>
    </source>
</evidence>
<dbReference type="OrthoDB" id="549574at2759"/>
<dbReference type="Proteomes" id="UP000747110">
    <property type="component" value="Unassembled WGS sequence"/>
</dbReference>
<dbReference type="PANTHER" id="PTHR13269:SF6">
    <property type="entry name" value="NUCLEOPORIN NDC1"/>
    <property type="match status" value="1"/>
</dbReference>
<evidence type="ECO:0000256" key="11">
    <source>
        <dbReference type="ARBA" id="ARBA00023136"/>
    </source>
</evidence>
<feature type="transmembrane region" description="Helical" evidence="13">
    <location>
        <begin position="114"/>
        <end position="136"/>
    </location>
</feature>
<evidence type="ECO:0000313" key="16">
    <source>
        <dbReference type="Proteomes" id="UP000747110"/>
    </source>
</evidence>
<dbReference type="GO" id="GO:0051028">
    <property type="term" value="P:mRNA transport"/>
    <property type="evidence" value="ECO:0007669"/>
    <property type="project" value="UniProtKB-KW"/>
</dbReference>
<accession>A0A8J4D4K3</accession>
<evidence type="ECO:0000256" key="12">
    <source>
        <dbReference type="ARBA" id="ARBA00023242"/>
    </source>
</evidence>
<keyword evidence="4" id="KW-0813">Transport</keyword>
<keyword evidence="6" id="KW-0509">mRNA transport</keyword>
<dbReference type="GO" id="GO:0070762">
    <property type="term" value="C:nuclear pore transmembrane ring"/>
    <property type="evidence" value="ECO:0007669"/>
    <property type="project" value="TreeGrafter"/>
</dbReference>
<comment type="subcellular location">
    <subcellularLocation>
        <location evidence="1">Nucleus membrane</location>
        <topology evidence="1">Multi-pass membrane protein</topology>
    </subcellularLocation>
    <subcellularLocation>
        <location evidence="2">Nucleus</location>
        <location evidence="2">Nuclear pore complex</location>
    </subcellularLocation>
</comment>
<keyword evidence="11 13" id="KW-0472">Membrane</keyword>
<evidence type="ECO:0000256" key="3">
    <source>
        <dbReference type="ARBA" id="ARBA00005760"/>
    </source>
</evidence>
<dbReference type="EMBL" id="BNCQ01000084">
    <property type="protein sequence ID" value="GIM16750.1"/>
    <property type="molecule type" value="Genomic_DNA"/>
</dbReference>
<feature type="transmembrane region" description="Helical" evidence="13">
    <location>
        <begin position="20"/>
        <end position="42"/>
    </location>
</feature>
<gene>
    <name evidence="14" type="ORF">Vretifemale_19942</name>
    <name evidence="15" type="ORF">Vretimale_19346</name>
</gene>
<keyword evidence="10" id="KW-0906">Nuclear pore complex</keyword>
<keyword evidence="9" id="KW-0811">Translocation</keyword>
<feature type="transmembrane region" description="Helical" evidence="13">
    <location>
        <begin position="213"/>
        <end position="234"/>
    </location>
</feature>
<evidence type="ECO:0000256" key="5">
    <source>
        <dbReference type="ARBA" id="ARBA00022692"/>
    </source>
</evidence>
<evidence type="ECO:0000256" key="6">
    <source>
        <dbReference type="ARBA" id="ARBA00022816"/>
    </source>
</evidence>
<evidence type="ECO:0008006" key="17">
    <source>
        <dbReference type="Google" id="ProtNLM"/>
    </source>
</evidence>
<dbReference type="Proteomes" id="UP000722791">
    <property type="component" value="Unassembled WGS sequence"/>
</dbReference>
<evidence type="ECO:0000313" key="14">
    <source>
        <dbReference type="EMBL" id="GIL92479.1"/>
    </source>
</evidence>
<dbReference type="Pfam" id="PF09531">
    <property type="entry name" value="Ndc1_Nup"/>
    <property type="match status" value="1"/>
</dbReference>
<feature type="transmembrane region" description="Helical" evidence="13">
    <location>
        <begin position="148"/>
        <end position="166"/>
    </location>
</feature>
<dbReference type="GO" id="GO:0015031">
    <property type="term" value="P:protein transport"/>
    <property type="evidence" value="ECO:0007669"/>
    <property type="project" value="UniProtKB-KW"/>
</dbReference>
<keyword evidence="5 13" id="KW-0812">Transmembrane</keyword>
<evidence type="ECO:0000256" key="1">
    <source>
        <dbReference type="ARBA" id="ARBA00004232"/>
    </source>
</evidence>
<keyword evidence="12" id="KW-0539">Nucleus</keyword>
<comment type="similarity">
    <text evidence="3">Belongs to the NDC1 family.</text>
</comment>
<evidence type="ECO:0000256" key="7">
    <source>
        <dbReference type="ARBA" id="ARBA00022927"/>
    </source>
</evidence>
<sequence>MRKAGTGPEVQPEDLDWKLIGAFIWHASMIIVSNALFAFLPPSDVRGLFRPARIGTYTLLYMFQVISLLSHRMVLSSNGFQPVTFKGWFIHIRARSWISVVLTRIFTRGRSWKCLVSTAGFFGANIVTAVAYVALYGRLKFGAHATDLGFGVLMAVCYSCIYLYRSKDVLAYPAIQRVRFFRVKERVPRALQETLLYTVPALLIFILSRRSLVPLGLLWGCMASCELCVMGWVLGGEMLQIVFTERVQLARPENPDPNEPLLSELASSNPFMQDLALLDLAITAEGQGGEAAWRRTFIFMDQSGRAAWGPLASYMLGEIRDFTEALAAALPSASADTAATSRLKGAAGPAASNTAVRWNVLQPSPSTNLRILNEELDLAAWNVRNKFYRINWCMRGLCGLAVAAQRGEDRYGVVLLCEPTLPNITLSLLSVVLALQQYTKSVTAARSRRSSQFNPIVGHIDNVMLQPVEEVAFALEVAARNAVNRLAVAYGDRLRECVQRVERANLAYGSKGDLESLLATMLA</sequence>
<comment type="caution">
    <text evidence="14">The sequence shown here is derived from an EMBL/GenBank/DDBJ whole genome shotgun (WGS) entry which is preliminary data.</text>
</comment>
<reference evidence="14" key="1">
    <citation type="journal article" date="2021" name="Proc. Natl. Acad. Sci. U.S.A.">
        <title>Three genomes in the algal genus Volvox reveal the fate of a haploid sex-determining region after a transition to homothallism.</title>
        <authorList>
            <person name="Yamamoto K."/>
            <person name="Hamaji T."/>
            <person name="Kawai-Toyooka H."/>
            <person name="Matsuzaki R."/>
            <person name="Takahashi F."/>
            <person name="Nishimura Y."/>
            <person name="Kawachi M."/>
            <person name="Noguchi H."/>
            <person name="Minakuchi Y."/>
            <person name="Umen J.G."/>
            <person name="Toyoda A."/>
            <person name="Nozaki H."/>
        </authorList>
    </citation>
    <scope>NUCLEOTIDE SEQUENCE</scope>
    <source>
        <strain evidence="15">NIES-3785</strain>
        <strain evidence="14">NIES-3786</strain>
    </source>
</reference>
<dbReference type="PANTHER" id="PTHR13269">
    <property type="entry name" value="NUCLEOPORIN NDC1"/>
    <property type="match status" value="1"/>
</dbReference>
<keyword evidence="16" id="KW-1185">Reference proteome</keyword>
<evidence type="ECO:0000313" key="15">
    <source>
        <dbReference type="EMBL" id="GIM16750.1"/>
    </source>
</evidence>
<evidence type="ECO:0000256" key="2">
    <source>
        <dbReference type="ARBA" id="ARBA00004567"/>
    </source>
</evidence>
<evidence type="ECO:0000256" key="9">
    <source>
        <dbReference type="ARBA" id="ARBA00023010"/>
    </source>
</evidence>
<dbReference type="GO" id="GO:0030674">
    <property type="term" value="F:protein-macromolecule adaptor activity"/>
    <property type="evidence" value="ECO:0007669"/>
    <property type="project" value="TreeGrafter"/>
</dbReference>
<evidence type="ECO:0000256" key="8">
    <source>
        <dbReference type="ARBA" id="ARBA00022989"/>
    </source>
</evidence>
<name>A0A8J4D4K3_9CHLO</name>
<evidence type="ECO:0000256" key="13">
    <source>
        <dbReference type="SAM" id="Phobius"/>
    </source>
</evidence>
<dbReference type="GO" id="GO:0031965">
    <property type="term" value="C:nuclear membrane"/>
    <property type="evidence" value="ECO:0007669"/>
    <property type="project" value="UniProtKB-SubCell"/>
</dbReference>
<protein>
    <recommendedName>
        <fullName evidence="17">Nucleoporin protein Ndc1-Nup</fullName>
    </recommendedName>
</protein>
<dbReference type="AlphaFoldDB" id="A0A8J4D4K3"/>